<proteinExistence type="predicted"/>
<keyword evidence="4" id="KW-1185">Reference proteome</keyword>
<evidence type="ECO:0008006" key="5">
    <source>
        <dbReference type="Google" id="ProtNLM"/>
    </source>
</evidence>
<sequence length="408" mass="45937">MGLILSKVPLHRFRFGTSTPARAGVQLVVETAGGRFEAITGQRTVGERMFAPHSVQYEIDMTAKVTPIDMPVKTRDEKYDFHVRLEIRWQVSDAAEVARVGLDDGSSLVSAVVRDRLKELGRRFGIDQTLAFEQSIRQSLTEPGVRAVKSCLWIESVSPEVSLDEAGRTQLANIRDVEGKTAVLNAQHVHDTTQQRHQDEIARMRASQEIERDKLKQQFDLEAKRLEEEFEREQQVRREQHAEAVRRSEMEWKAAFDRREREQQIAWQREEEQRQDEREAARTKRFLDAMERGDAAVLALHLGRHPDDTKEIVQMIVNNKAIAEERQAKILADMIDKNLIIGADLEGVSQDLIRVVAGMMSRPSAGVFSLNTTVEVGMDALAAKKPAEITSTDAHGDASPEPTGTADA</sequence>
<evidence type="ECO:0000256" key="1">
    <source>
        <dbReference type="SAM" id="Coils"/>
    </source>
</evidence>
<organism evidence="3 4">
    <name type="scientific">Dactylosporangium salmoneum</name>
    <dbReference type="NCBI Taxonomy" id="53361"/>
    <lineage>
        <taxon>Bacteria</taxon>
        <taxon>Bacillati</taxon>
        <taxon>Actinomycetota</taxon>
        <taxon>Actinomycetes</taxon>
        <taxon>Micromonosporales</taxon>
        <taxon>Micromonosporaceae</taxon>
        <taxon>Dactylosporangium</taxon>
    </lineage>
</organism>
<gene>
    <name evidence="3" type="ORF">GCM10010170_104940</name>
</gene>
<keyword evidence="1" id="KW-0175">Coiled coil</keyword>
<evidence type="ECO:0000313" key="3">
    <source>
        <dbReference type="EMBL" id="GAA2392355.1"/>
    </source>
</evidence>
<reference evidence="3 4" key="1">
    <citation type="journal article" date="2019" name="Int. J. Syst. Evol. Microbiol.">
        <title>The Global Catalogue of Microorganisms (GCM) 10K type strain sequencing project: providing services to taxonomists for standard genome sequencing and annotation.</title>
        <authorList>
            <consortium name="The Broad Institute Genomics Platform"/>
            <consortium name="The Broad Institute Genome Sequencing Center for Infectious Disease"/>
            <person name="Wu L."/>
            <person name="Ma J."/>
        </authorList>
    </citation>
    <scope>NUCLEOTIDE SEQUENCE [LARGE SCALE GENOMIC DNA]</scope>
    <source>
        <strain evidence="3 4">JCM 3272</strain>
    </source>
</reference>
<dbReference type="EMBL" id="BAAARV010000130">
    <property type="protein sequence ID" value="GAA2392355.1"/>
    <property type="molecule type" value="Genomic_DNA"/>
</dbReference>
<comment type="caution">
    <text evidence="3">The sequence shown here is derived from an EMBL/GenBank/DDBJ whole genome shotgun (WGS) entry which is preliminary data.</text>
</comment>
<protein>
    <recommendedName>
        <fullName evidence="5">Band 7 domain-containing protein</fullName>
    </recommendedName>
</protein>
<dbReference type="Proteomes" id="UP001501444">
    <property type="component" value="Unassembled WGS sequence"/>
</dbReference>
<accession>A0ABN3I1W2</accession>
<feature type="coiled-coil region" evidence="1">
    <location>
        <begin position="216"/>
        <end position="243"/>
    </location>
</feature>
<feature type="region of interest" description="Disordered" evidence="2">
    <location>
        <begin position="386"/>
        <end position="408"/>
    </location>
</feature>
<name>A0ABN3I1W2_9ACTN</name>
<evidence type="ECO:0000313" key="4">
    <source>
        <dbReference type="Proteomes" id="UP001501444"/>
    </source>
</evidence>
<dbReference type="RefSeq" id="WP_344620281.1">
    <property type="nucleotide sequence ID" value="NZ_BAAARV010000130.1"/>
</dbReference>
<evidence type="ECO:0000256" key="2">
    <source>
        <dbReference type="SAM" id="MobiDB-lite"/>
    </source>
</evidence>